<comment type="similarity">
    <text evidence="8 9">Belongs to the TRAP transporter small permease family.</text>
</comment>
<comment type="caution">
    <text evidence="11">The sequence shown here is derived from an EMBL/GenBank/DDBJ whole genome shotgun (WGS) entry which is preliminary data.</text>
</comment>
<sequence length="168" mass="19591">MPAWICSYVRFVEALNRRLGKIAMYLLYVIMAIMLYSSITKIAHIPALWTLEMAQFTLVAYYMLGAPWTLQGDSNVRMDLFYARFSKKGQAWWDAFTVFALMFYLGIMVYSAFDSTVYAFEYGERNPSAWRPYMWPIKTIITAGFFLMFLQATVLLIRDIATIRGEEI</sequence>
<feature type="transmembrane region" description="Helical" evidence="9">
    <location>
        <begin position="133"/>
        <end position="157"/>
    </location>
</feature>
<dbReference type="AlphaFoldDB" id="A0A074K763"/>
<dbReference type="InterPro" id="IPR007387">
    <property type="entry name" value="TRAP_DctQ"/>
</dbReference>
<evidence type="ECO:0000313" key="12">
    <source>
        <dbReference type="Proteomes" id="UP000027471"/>
    </source>
</evidence>
<gene>
    <name evidence="11" type="ORF">DT23_04885</name>
</gene>
<dbReference type="GO" id="GO:0022857">
    <property type="term" value="F:transmembrane transporter activity"/>
    <property type="evidence" value="ECO:0007669"/>
    <property type="project" value="UniProtKB-UniRule"/>
</dbReference>
<dbReference type="EMBL" id="AUNB01000040">
    <property type="protein sequence ID" value="KEO57407.1"/>
    <property type="molecule type" value="Genomic_DNA"/>
</dbReference>
<organism evidence="11 12">
    <name type="scientific">Thioclava indica</name>
    <dbReference type="NCBI Taxonomy" id="1353528"/>
    <lineage>
        <taxon>Bacteria</taxon>
        <taxon>Pseudomonadati</taxon>
        <taxon>Pseudomonadota</taxon>
        <taxon>Alphaproteobacteria</taxon>
        <taxon>Rhodobacterales</taxon>
        <taxon>Paracoccaceae</taxon>
        <taxon>Thioclava</taxon>
    </lineage>
</organism>
<keyword evidence="7 9" id="KW-0472">Membrane</keyword>
<evidence type="ECO:0000256" key="8">
    <source>
        <dbReference type="ARBA" id="ARBA00038436"/>
    </source>
</evidence>
<dbReference type="PANTHER" id="PTHR35011:SF4">
    <property type="entry name" value="SLL1102 PROTEIN"/>
    <property type="match status" value="1"/>
</dbReference>
<accession>A0A074K763</accession>
<dbReference type="RefSeq" id="WP_038131600.1">
    <property type="nucleotide sequence ID" value="NZ_AUNB01000040.1"/>
</dbReference>
<comment type="function">
    <text evidence="9">Part of the tripartite ATP-independent periplasmic (TRAP) transport system.</text>
</comment>
<evidence type="ECO:0000259" key="10">
    <source>
        <dbReference type="Pfam" id="PF04290"/>
    </source>
</evidence>
<dbReference type="GO" id="GO:0005886">
    <property type="term" value="C:plasma membrane"/>
    <property type="evidence" value="ECO:0007669"/>
    <property type="project" value="UniProtKB-SubCell"/>
</dbReference>
<feature type="transmembrane region" description="Helical" evidence="9">
    <location>
        <begin position="53"/>
        <end position="70"/>
    </location>
</feature>
<dbReference type="InterPro" id="IPR055348">
    <property type="entry name" value="DctQ"/>
</dbReference>
<keyword evidence="5 9" id="KW-0812">Transmembrane</keyword>
<dbReference type="OrthoDB" id="9794346at2"/>
<dbReference type="eggNOG" id="COG4665">
    <property type="taxonomic scope" value="Bacteria"/>
</dbReference>
<keyword evidence="4 9" id="KW-0997">Cell inner membrane</keyword>
<proteinExistence type="inferred from homology"/>
<feature type="transmembrane region" description="Helical" evidence="9">
    <location>
        <begin position="25"/>
        <end position="47"/>
    </location>
</feature>
<keyword evidence="3" id="KW-1003">Cell membrane</keyword>
<evidence type="ECO:0000256" key="9">
    <source>
        <dbReference type="RuleBase" id="RU369079"/>
    </source>
</evidence>
<dbReference type="STRING" id="1353528.DT23_04885"/>
<dbReference type="PANTHER" id="PTHR35011">
    <property type="entry name" value="2,3-DIKETO-L-GULONATE TRAP TRANSPORTER SMALL PERMEASE PROTEIN YIAM"/>
    <property type="match status" value="1"/>
</dbReference>
<evidence type="ECO:0000256" key="3">
    <source>
        <dbReference type="ARBA" id="ARBA00022475"/>
    </source>
</evidence>
<evidence type="ECO:0000256" key="7">
    <source>
        <dbReference type="ARBA" id="ARBA00023136"/>
    </source>
</evidence>
<evidence type="ECO:0000313" key="11">
    <source>
        <dbReference type="EMBL" id="KEO57407.1"/>
    </source>
</evidence>
<dbReference type="Proteomes" id="UP000027471">
    <property type="component" value="Unassembled WGS sequence"/>
</dbReference>
<evidence type="ECO:0000256" key="2">
    <source>
        <dbReference type="ARBA" id="ARBA00022448"/>
    </source>
</evidence>
<feature type="transmembrane region" description="Helical" evidence="9">
    <location>
        <begin position="91"/>
        <end position="113"/>
    </location>
</feature>
<keyword evidence="12" id="KW-1185">Reference proteome</keyword>
<dbReference type="Pfam" id="PF04290">
    <property type="entry name" value="DctQ"/>
    <property type="match status" value="1"/>
</dbReference>
<comment type="subcellular location">
    <subcellularLocation>
        <location evidence="1 9">Cell inner membrane</location>
        <topology evidence="1 9">Multi-pass membrane protein</topology>
    </subcellularLocation>
</comment>
<protein>
    <recommendedName>
        <fullName evidence="9">TRAP transporter small permease protein</fullName>
    </recommendedName>
</protein>
<keyword evidence="6 9" id="KW-1133">Transmembrane helix</keyword>
<evidence type="ECO:0000256" key="5">
    <source>
        <dbReference type="ARBA" id="ARBA00022692"/>
    </source>
</evidence>
<feature type="domain" description="Tripartite ATP-independent periplasmic transporters DctQ component" evidence="10">
    <location>
        <begin position="30"/>
        <end position="161"/>
    </location>
</feature>
<keyword evidence="2 9" id="KW-0813">Transport</keyword>
<evidence type="ECO:0000256" key="1">
    <source>
        <dbReference type="ARBA" id="ARBA00004429"/>
    </source>
</evidence>
<evidence type="ECO:0000256" key="6">
    <source>
        <dbReference type="ARBA" id="ARBA00022989"/>
    </source>
</evidence>
<reference evidence="11 12" key="1">
    <citation type="journal article" date="2015" name="Antonie Van Leeuwenhoek">
        <title>Thioclava indica sp. nov., isolated from surface seawater of the Indian Ocean.</title>
        <authorList>
            <person name="Liu Y."/>
            <person name="Lai Q."/>
            <person name="Du J."/>
            <person name="Xu H."/>
            <person name="Jiang L."/>
            <person name="Shao Z."/>
        </authorList>
    </citation>
    <scope>NUCLEOTIDE SEQUENCE [LARGE SCALE GENOMIC DNA]</scope>
    <source>
        <strain evidence="11 12">DT23-4</strain>
    </source>
</reference>
<evidence type="ECO:0000256" key="4">
    <source>
        <dbReference type="ARBA" id="ARBA00022519"/>
    </source>
</evidence>
<name>A0A074K763_9RHOB</name>
<comment type="subunit">
    <text evidence="9">The complex comprises the extracytoplasmic solute receptor protein and the two transmembrane proteins.</text>
</comment>